<organism evidence="5 6">
    <name type="scientific">Taxus chinensis</name>
    <name type="common">Chinese yew</name>
    <name type="synonym">Taxus wallichiana var. chinensis</name>
    <dbReference type="NCBI Taxonomy" id="29808"/>
    <lineage>
        <taxon>Eukaryota</taxon>
        <taxon>Viridiplantae</taxon>
        <taxon>Streptophyta</taxon>
        <taxon>Embryophyta</taxon>
        <taxon>Tracheophyta</taxon>
        <taxon>Spermatophyta</taxon>
        <taxon>Pinopsida</taxon>
        <taxon>Pinidae</taxon>
        <taxon>Conifers II</taxon>
        <taxon>Cupressales</taxon>
        <taxon>Taxaceae</taxon>
        <taxon>Taxus</taxon>
    </lineage>
</organism>
<comment type="caution">
    <text evidence="5">The sequence shown here is derived from an EMBL/GenBank/DDBJ whole genome shotgun (WGS) entry which is preliminary data.</text>
</comment>
<dbReference type="Proteomes" id="UP000824469">
    <property type="component" value="Unassembled WGS sequence"/>
</dbReference>
<reference evidence="5 6" key="1">
    <citation type="journal article" date="2021" name="Nat. Plants">
        <title>The Taxus genome provides insights into paclitaxel biosynthesis.</title>
        <authorList>
            <person name="Xiong X."/>
            <person name="Gou J."/>
            <person name="Liao Q."/>
            <person name="Li Y."/>
            <person name="Zhou Q."/>
            <person name="Bi G."/>
            <person name="Li C."/>
            <person name="Du R."/>
            <person name="Wang X."/>
            <person name="Sun T."/>
            <person name="Guo L."/>
            <person name="Liang H."/>
            <person name="Lu P."/>
            <person name="Wu Y."/>
            <person name="Zhang Z."/>
            <person name="Ro D.K."/>
            <person name="Shang Y."/>
            <person name="Huang S."/>
            <person name="Yan J."/>
        </authorList>
    </citation>
    <scope>NUCLEOTIDE SEQUENCE [LARGE SCALE GENOMIC DNA]</scope>
    <source>
        <strain evidence="5">Ta-2019</strain>
    </source>
</reference>
<evidence type="ECO:0000256" key="2">
    <source>
        <dbReference type="ARBA" id="ARBA00022679"/>
    </source>
</evidence>
<dbReference type="PANTHER" id="PTHR10291">
    <property type="entry name" value="DEHYDRODOLICHYL DIPHOSPHATE SYNTHASE FAMILY MEMBER"/>
    <property type="match status" value="1"/>
</dbReference>
<evidence type="ECO:0000313" key="5">
    <source>
        <dbReference type="EMBL" id="KAH9330228.1"/>
    </source>
</evidence>
<dbReference type="Gene3D" id="3.40.1180.10">
    <property type="entry name" value="Decaprenyl diphosphate synthase-like"/>
    <property type="match status" value="1"/>
</dbReference>
<evidence type="ECO:0000256" key="1">
    <source>
        <dbReference type="ARBA" id="ARBA00005432"/>
    </source>
</evidence>
<dbReference type="EC" id="2.5.1.-" evidence="4"/>
<dbReference type="AlphaFoldDB" id="A0AA38LM74"/>
<accession>A0AA38LM74</accession>
<dbReference type="CDD" id="cd00475">
    <property type="entry name" value="Cis_IPPS"/>
    <property type="match status" value="1"/>
</dbReference>
<evidence type="ECO:0000313" key="6">
    <source>
        <dbReference type="Proteomes" id="UP000824469"/>
    </source>
</evidence>
<gene>
    <name evidence="5" type="ORF">KI387_002336</name>
</gene>
<dbReference type="GO" id="GO:0016094">
    <property type="term" value="P:polyprenol biosynthetic process"/>
    <property type="evidence" value="ECO:0007669"/>
    <property type="project" value="TreeGrafter"/>
</dbReference>
<name>A0AA38LM74_TAXCH</name>
<dbReference type="NCBIfam" id="TIGR00055">
    <property type="entry name" value="uppS"/>
    <property type="match status" value="1"/>
</dbReference>
<dbReference type="Pfam" id="PF01255">
    <property type="entry name" value="Prenyltransf"/>
    <property type="match status" value="1"/>
</dbReference>
<keyword evidence="2 4" id="KW-0808">Transferase</keyword>
<dbReference type="PANTHER" id="PTHR10291:SF43">
    <property type="entry name" value="DEHYDRODOLICHYL DIPHOSPHATE SYNTHASE COMPLEX SUBUNIT DHDDS"/>
    <property type="match status" value="1"/>
</dbReference>
<dbReference type="FunFam" id="3.40.1180.10:FF:000005">
    <property type="entry name" value="Alkyl transferase"/>
    <property type="match status" value="1"/>
</dbReference>
<dbReference type="InterPro" id="IPR001441">
    <property type="entry name" value="UPP_synth-like"/>
</dbReference>
<comment type="similarity">
    <text evidence="1 4">Belongs to the UPP synthase family.</text>
</comment>
<dbReference type="InterPro" id="IPR018520">
    <property type="entry name" value="UPP_synth-like_CS"/>
</dbReference>
<dbReference type="EMBL" id="JAHRHJ020000001">
    <property type="protein sequence ID" value="KAH9330228.1"/>
    <property type="molecule type" value="Genomic_DNA"/>
</dbReference>
<dbReference type="InterPro" id="IPR036424">
    <property type="entry name" value="UPP_synth-like_sf"/>
</dbReference>
<keyword evidence="3" id="KW-0460">Magnesium</keyword>
<dbReference type="HAMAP" id="MF_01139">
    <property type="entry name" value="ISPT"/>
    <property type="match status" value="1"/>
</dbReference>
<keyword evidence="6" id="KW-1185">Reference proteome</keyword>
<dbReference type="PROSITE" id="PS01066">
    <property type="entry name" value="UPP_SYNTHASE"/>
    <property type="match status" value="1"/>
</dbReference>
<dbReference type="OMA" id="DFRAPHF"/>
<sequence>MAGRTSITTTQMTSVDDFNAKFQTSPGKTANLSSCFEESAAYVANSVYELFRRFSIWIVSVGPVPQHIAIIMDGNRRYATKRNMQKLRGHELGYNSLMNTLRDCYELGIKYVSVYAFSIENFRRSKEEVETLMNLMHEKLEVLIEKESLVNQYGIRVQILGDLTLLPERVRKAADKAMAFSKDNDKAVLNIFAPYTATQEIVKAVEGAITDKVEGIIENEISAEDIERHLYTANCPEVELLIRTSGETRLSNFLLWQTSFTLLYGTPILWPEFSFKHLVRAVWEYQKSYIFLQQQKQKSQTAMFIPHEHYD</sequence>
<evidence type="ECO:0000256" key="4">
    <source>
        <dbReference type="RuleBase" id="RU363018"/>
    </source>
</evidence>
<dbReference type="GO" id="GO:0005783">
    <property type="term" value="C:endoplasmic reticulum"/>
    <property type="evidence" value="ECO:0007669"/>
    <property type="project" value="TreeGrafter"/>
</dbReference>
<dbReference type="SUPFAM" id="SSF64005">
    <property type="entry name" value="Undecaprenyl diphosphate synthase"/>
    <property type="match status" value="1"/>
</dbReference>
<dbReference type="GO" id="GO:0045547">
    <property type="term" value="F:ditrans,polycis-polyprenyl diphosphate synthase [(2E,6E)-farnesyl diphosphate specific] activity"/>
    <property type="evidence" value="ECO:0007669"/>
    <property type="project" value="TreeGrafter"/>
</dbReference>
<protein>
    <recommendedName>
        <fullName evidence="4">Alkyl transferase</fullName>
        <ecNumber evidence="4">2.5.1.-</ecNumber>
    </recommendedName>
</protein>
<evidence type="ECO:0000256" key="3">
    <source>
        <dbReference type="ARBA" id="ARBA00022842"/>
    </source>
</evidence>
<proteinExistence type="inferred from homology"/>